<feature type="coiled-coil region" evidence="18">
    <location>
        <begin position="3277"/>
        <end position="3311"/>
    </location>
</feature>
<gene>
    <name evidence="20" type="ORF">FWK35_00002069</name>
</gene>
<dbReference type="FunFam" id="1.10.8.720:FF:000008">
    <property type="entry name" value="Dynein axonemal heavy chain 2"/>
    <property type="match status" value="1"/>
</dbReference>
<evidence type="ECO:0000256" key="14">
    <source>
        <dbReference type="ARBA" id="ARBA00023273"/>
    </source>
</evidence>
<dbReference type="FunFam" id="1.20.920.30:FF:000005">
    <property type="entry name" value="Dynein, axonemal, heavy chain 2"/>
    <property type="match status" value="1"/>
</dbReference>
<dbReference type="InterPro" id="IPR035699">
    <property type="entry name" value="AAA_6"/>
</dbReference>
<evidence type="ECO:0000256" key="10">
    <source>
        <dbReference type="ARBA" id="ARBA00023054"/>
    </source>
</evidence>
<comment type="subunit">
    <text evidence="16">The I1 inner arm complex (also known as the f dynein complex) is a two-headed isoform composed of two heavy chains (1-alpha and 1-beta), three intermediate chains and three light chains. I1 occupies a specific position proximal to the first radial spoke and repeats every 96 nm along the length of the axoneme.</text>
</comment>
<evidence type="ECO:0000256" key="9">
    <source>
        <dbReference type="ARBA" id="ARBA00023017"/>
    </source>
</evidence>
<keyword evidence="13" id="KW-0206">Cytoskeleton</keyword>
<keyword evidence="12" id="KW-0505">Motor protein</keyword>
<keyword evidence="8" id="KW-0282">Flagellum</keyword>
<dbReference type="InterPro" id="IPR035706">
    <property type="entry name" value="AAA_9"/>
</dbReference>
<dbReference type="InterPro" id="IPR004273">
    <property type="entry name" value="Dynein_heavy_D6_P-loop"/>
</dbReference>
<dbReference type="Gene3D" id="1.20.920.20">
    <property type="match status" value="1"/>
</dbReference>
<dbReference type="FunFam" id="3.40.50.300:FF:002141">
    <property type="entry name" value="Dynein heavy chain"/>
    <property type="match status" value="1"/>
</dbReference>
<feature type="coiled-coil region" evidence="18">
    <location>
        <begin position="2964"/>
        <end position="3033"/>
    </location>
</feature>
<dbReference type="InterPro" id="IPR043160">
    <property type="entry name" value="Dynein_C_barrel"/>
</dbReference>
<evidence type="ECO:0000256" key="5">
    <source>
        <dbReference type="ARBA" id="ARBA00022737"/>
    </source>
</evidence>
<dbReference type="GO" id="GO:0036159">
    <property type="term" value="P:inner dynein arm assembly"/>
    <property type="evidence" value="ECO:0007669"/>
    <property type="project" value="UniProtKB-ARBA"/>
</dbReference>
<dbReference type="GO" id="GO:0060294">
    <property type="term" value="P:cilium movement involved in cell motility"/>
    <property type="evidence" value="ECO:0007669"/>
    <property type="project" value="UniProtKB-ARBA"/>
</dbReference>
<dbReference type="InterPro" id="IPR041658">
    <property type="entry name" value="AAA_lid_11"/>
</dbReference>
<dbReference type="Gene3D" id="1.10.472.130">
    <property type="match status" value="1"/>
</dbReference>
<dbReference type="Gene3D" id="3.10.490.20">
    <property type="match status" value="1"/>
</dbReference>
<dbReference type="InterPro" id="IPR024317">
    <property type="entry name" value="Dynein_heavy_chain_D4_dom"/>
</dbReference>
<dbReference type="Gene3D" id="3.40.50.300">
    <property type="entry name" value="P-loop containing nucleotide triphosphate hydrolases"/>
    <property type="match status" value="5"/>
</dbReference>
<evidence type="ECO:0000313" key="20">
    <source>
        <dbReference type="EMBL" id="KAF0772576.1"/>
    </source>
</evidence>
<dbReference type="Pfam" id="PF25007">
    <property type="entry name" value="DYH2-5-8_CC"/>
    <property type="match status" value="1"/>
</dbReference>
<name>A0A6G0ZN08_APHCR</name>
<dbReference type="EMBL" id="VUJU01000159">
    <property type="protein sequence ID" value="KAF0772576.1"/>
    <property type="molecule type" value="Genomic_DNA"/>
</dbReference>
<dbReference type="FunFam" id="3.10.490.20:FF:000009">
    <property type="entry name" value="Dynein heavy chain 4"/>
    <property type="match status" value="1"/>
</dbReference>
<dbReference type="Gene3D" id="6.10.140.1060">
    <property type="match status" value="1"/>
</dbReference>
<dbReference type="FunFam" id="1.10.8.1220:FF:000001">
    <property type="entry name" value="Dynein axonemal heavy chain 5"/>
    <property type="match status" value="1"/>
</dbReference>
<dbReference type="Pfam" id="PF12775">
    <property type="entry name" value="AAA_7"/>
    <property type="match status" value="1"/>
</dbReference>
<dbReference type="FunFam" id="1.20.58.1120:FF:000001">
    <property type="entry name" value="dynein heavy chain 2, axonemal"/>
    <property type="match status" value="1"/>
</dbReference>
<dbReference type="PANTHER" id="PTHR22878:SF68">
    <property type="entry name" value="DYNEIN HEAVY CHAIN 6, AXONEMAL-LIKE"/>
    <property type="match status" value="1"/>
</dbReference>
<evidence type="ECO:0000256" key="6">
    <source>
        <dbReference type="ARBA" id="ARBA00022741"/>
    </source>
</evidence>
<keyword evidence="9" id="KW-0243">Dynein</keyword>
<dbReference type="Gene3D" id="3.20.180.20">
    <property type="entry name" value="Dynein heavy chain, N-terminal domain 2"/>
    <property type="match status" value="1"/>
</dbReference>
<dbReference type="InterPro" id="IPR041466">
    <property type="entry name" value="Dynein_AAA5_ext"/>
</dbReference>
<dbReference type="InterPro" id="IPR013602">
    <property type="entry name" value="Dynein_heavy_linker"/>
</dbReference>
<evidence type="ECO:0000256" key="18">
    <source>
        <dbReference type="SAM" id="Coils"/>
    </source>
</evidence>
<evidence type="ECO:0000256" key="11">
    <source>
        <dbReference type="ARBA" id="ARBA00023069"/>
    </source>
</evidence>
<dbReference type="Pfam" id="PF03028">
    <property type="entry name" value="Dynein_heavy"/>
    <property type="match status" value="1"/>
</dbReference>
<organism evidence="20 21">
    <name type="scientific">Aphis craccivora</name>
    <name type="common">Cowpea aphid</name>
    <dbReference type="NCBI Taxonomy" id="307492"/>
    <lineage>
        <taxon>Eukaryota</taxon>
        <taxon>Metazoa</taxon>
        <taxon>Ecdysozoa</taxon>
        <taxon>Arthropoda</taxon>
        <taxon>Hexapoda</taxon>
        <taxon>Insecta</taxon>
        <taxon>Pterygota</taxon>
        <taxon>Neoptera</taxon>
        <taxon>Paraneoptera</taxon>
        <taxon>Hemiptera</taxon>
        <taxon>Sternorrhyncha</taxon>
        <taxon>Aphidomorpha</taxon>
        <taxon>Aphidoidea</taxon>
        <taxon>Aphididae</taxon>
        <taxon>Aphidini</taxon>
        <taxon>Aphis</taxon>
        <taxon>Aphis</taxon>
    </lineage>
</organism>
<dbReference type="GO" id="GO:0036156">
    <property type="term" value="C:inner dynein arm"/>
    <property type="evidence" value="ECO:0007669"/>
    <property type="project" value="UniProtKB-ARBA"/>
</dbReference>
<dbReference type="InterPro" id="IPR043157">
    <property type="entry name" value="Dynein_AAA1S"/>
</dbReference>
<proteinExistence type="inferred from homology"/>
<dbReference type="Gene3D" id="1.10.287.2620">
    <property type="match status" value="1"/>
</dbReference>
<dbReference type="GO" id="GO:0045505">
    <property type="term" value="F:dynein intermediate chain binding"/>
    <property type="evidence" value="ECO:0007669"/>
    <property type="project" value="InterPro"/>
</dbReference>
<evidence type="ECO:0000256" key="17">
    <source>
        <dbReference type="ARBA" id="ARBA00077719"/>
    </source>
</evidence>
<keyword evidence="6" id="KW-0547">Nucleotide-binding</keyword>
<evidence type="ECO:0000256" key="3">
    <source>
        <dbReference type="ARBA" id="ARBA00022490"/>
    </source>
</evidence>
<dbReference type="InterPro" id="IPR027417">
    <property type="entry name" value="P-loop_NTPase"/>
</dbReference>
<dbReference type="InterPro" id="IPR041589">
    <property type="entry name" value="DNAH3_AAA_lid_1"/>
</dbReference>
<dbReference type="FunFam" id="3.40.50.300:FF:000049">
    <property type="entry name" value="Dynein, axonemal, heavy chain 5"/>
    <property type="match status" value="1"/>
</dbReference>
<keyword evidence="7" id="KW-0067">ATP-binding</keyword>
<dbReference type="InterPro" id="IPR024743">
    <property type="entry name" value="Dynein_HC_stalk"/>
</dbReference>
<dbReference type="GO" id="GO:0097729">
    <property type="term" value="C:9+2 motile cilium"/>
    <property type="evidence" value="ECO:0007669"/>
    <property type="project" value="UniProtKB-ARBA"/>
</dbReference>
<keyword evidence="10 18" id="KW-0175">Coiled coil</keyword>
<dbReference type="SMART" id="SM00382">
    <property type="entry name" value="AAA"/>
    <property type="match status" value="2"/>
</dbReference>
<feature type="domain" description="AAA+ ATPase" evidence="19">
    <location>
        <begin position="1520"/>
        <end position="1656"/>
    </location>
</feature>
<keyword evidence="21" id="KW-1185">Reference proteome</keyword>
<dbReference type="Pfam" id="PF18198">
    <property type="entry name" value="AAA_lid_11"/>
    <property type="match status" value="1"/>
</dbReference>
<dbReference type="Gene3D" id="1.10.8.710">
    <property type="match status" value="1"/>
</dbReference>
<dbReference type="GO" id="GO:0008569">
    <property type="term" value="F:minus-end-directed microtubule motor activity"/>
    <property type="evidence" value="ECO:0007669"/>
    <property type="project" value="InterPro"/>
</dbReference>
<dbReference type="InterPro" id="IPR056759">
    <property type="entry name" value="DYH2-5-8_CC"/>
</dbReference>
<dbReference type="Pfam" id="PF17852">
    <property type="entry name" value="Dynein_AAA_lid"/>
    <property type="match status" value="1"/>
</dbReference>
<dbReference type="Pfam" id="PF18199">
    <property type="entry name" value="Dynein_C"/>
    <property type="match status" value="1"/>
</dbReference>
<evidence type="ECO:0000313" key="21">
    <source>
        <dbReference type="Proteomes" id="UP000478052"/>
    </source>
</evidence>
<dbReference type="FunFam" id="3.40.50.300:FF:000044">
    <property type="entry name" value="Dynein heavy chain 5, axonemal"/>
    <property type="match status" value="1"/>
</dbReference>
<dbReference type="Gene3D" id="1.20.140.100">
    <property type="entry name" value="Dynein heavy chain, N-terminal domain 2"/>
    <property type="match status" value="1"/>
</dbReference>
<dbReference type="Pfam" id="PF12777">
    <property type="entry name" value="MT"/>
    <property type="match status" value="1"/>
</dbReference>
<dbReference type="FunFam" id="1.10.8.710:FF:000001">
    <property type="entry name" value="Dynein axonemal heavy chain 2"/>
    <property type="match status" value="1"/>
</dbReference>
<dbReference type="InterPro" id="IPR026983">
    <property type="entry name" value="DHC"/>
</dbReference>
<keyword evidence="3" id="KW-0963">Cytoplasm</keyword>
<evidence type="ECO:0000256" key="15">
    <source>
        <dbReference type="ARBA" id="ARBA00054075"/>
    </source>
</evidence>
<evidence type="ECO:0000256" key="16">
    <source>
        <dbReference type="ARBA" id="ARBA00063032"/>
    </source>
</evidence>
<accession>A0A6G0ZN08</accession>
<dbReference type="InterPro" id="IPR003593">
    <property type="entry name" value="AAA+_ATPase"/>
</dbReference>
<comment type="similarity">
    <text evidence="2">Belongs to the dynein heavy chain family.</text>
</comment>
<dbReference type="InterPro" id="IPR042222">
    <property type="entry name" value="Dynein_2_N"/>
</dbReference>
<dbReference type="GO" id="GO:0051959">
    <property type="term" value="F:dynein light intermediate chain binding"/>
    <property type="evidence" value="ECO:0007669"/>
    <property type="project" value="InterPro"/>
</dbReference>
<dbReference type="InterPro" id="IPR042219">
    <property type="entry name" value="AAA_lid_11_sf"/>
</dbReference>
<dbReference type="FunFam" id="3.20.180.20:FF:000001">
    <property type="entry name" value="Dynein axonemal heavy chain 5"/>
    <property type="match status" value="1"/>
</dbReference>
<keyword evidence="11" id="KW-0969">Cilium</keyword>
<dbReference type="FunFam" id="3.40.50.300:FF:000153">
    <property type="entry name" value="Dynein axonemal heavy chain 1"/>
    <property type="match status" value="1"/>
</dbReference>
<keyword evidence="5" id="KW-0677">Repeat</keyword>
<sequence length="4160" mass="481739">MVVAELVRWYTDVHAHLENDQRIPSRCDYGMIHIVDELTYWEERLVDLEFITAVLKRVQVSETVERLRKAQSGFVKLYENMTNSLEYTVSTGLQELRLAKLSNVLMLHSTHSFRKYVKNGSNFYEICRKRENLQRSLTETKSNLNYLQIIKDTCMKMYDIKSLSKILPMLPTLFMQFIFILEESLYYNKTSDFDHLCGCLCNQIIFLCRKTIDTVTVFDSDVKMLMESLHKCLLCCQNLLSVYNEVTVDLFTTDSFEIIGLIIAIDAYISYSVTNFNKTFYQNEIKQLCSQIVKITDMALKTACNASDCAVFDRPWLLTCSLTKQLREAYASYADLYQRMLKNSFRAWWNQIDPKVENQLENHIFTKTQLSNRCWKFTLDIKSHIYDLTEEIIAWKLIKVGMPYEYLEFTKVAKQIRILHKNVKMVLKDYNYIIAGLSKQEVQLFCETLNTCVKIIDPLVFKYTWSQLDNVNKYLPSCYEHLESVQVIENCYKQCNTEIVELCIQISNTPLFGNELELVMIKGLSHNKDNLSYSYAWILKIEKNNMTLYWEHYLIKIDTLIHESLVLNVRWSMKNTLAQRSETVFLINVSLHGNKIKYRPTLIQLVVYSMKLLLDMATALKVIPRLCHTFKIANVNLMPYSYAVAHDRVCSDLQTEIDITTKDILLNINKYMDTLMKYSDIWTKDKLEHLNEFESTPHNADSIDEQIMLYLNYINKLNEMETETTVSCTIVRISDMINQVIRHCQDWISNYSLLLLGETARLIEGFYEYIEMNGQRVMLPPANLDEMVQFIEYKKKVDLECDAKKEEINLITENVIILGTSLLYLPFIDKHEIQMSDTLRSLYDNLHNSWNNYTILLNEAESMLKEKQEEFHDMVLNDQEIFKQNIEDFKKIWEEFKETESKNVELTSSAALAHMALMEDKYQQIKIEEKQLKYNLAIFNLKYVKPPQLNIKKEMIFLRQTFTIAYNWDITWNKYKSANFWEIKVSEIEVTVQNIFKMLTSSLKLLKDESWKMLEISRDSLDAFRRVLPLINDLKNPAMRNRHWDEVREAMTKYFDETDPGFTLELIMQMQMQKYGNQISEISSKATMELNIENAIKSIADTWTNMDLNISYSSDEDIYRIAVSEEILQMLEDHLVQLYSMKGSKYISIFFKEADYWSKGISLVTEVLEITLSIQRQFLYAMNIFKGDDIRIEIPKEADDFDLLTKEWKQITYNMFKDSNLFKATCSKPLLKQLKAMSARLEDTQRALELYMETKRNIFPRFYFISNDDLLDILVHSNNPKRLQTHFKKCFDNINKLELSDNDTSAIGMYSADGEYVPFTSRVNCSGPVEHWLSTVESIMRETLKHKLVFVLEALKKNLKTRDKWILKWPGQLCITASQIHWTAQCTVALLQSKNAGNSKPLKKLRKRQKKMLSKFSDAIRGDLSKIDRLKIVSLVTIEIHARDVVDHMYTSRCMSVTDFEWMSQLRFYWNKKDNELTIRQTNTEQEYGYEYLGNSGRLVITPLTDRCYITMTTALNLFRGGSPKGPAGTGKTETVKDLGKNLAYYVIVINCSDGLDYKSMGRMFSGLAQQGAWGCFDEFNRINIEVLSVVAQQILSIYSALATRKQQFTFEGAYINLIKTCGIFITMNPGYAGRTELPDNLKSMFRAISMMVPDSKLIAEIMLFGEGFRETRVLANKVYILFVLCKQKLSKQDHYEFGLRGLVSLIRYAGQCRRQNPYMLDDEVLLLAMHNMNLAKLTVDDLPIFLGIAKDLFPTITLPEIKNDLLIRAIKQCMANKNHQPSEAAIAKIIQLYETKISRHSVMILGPTGAAKTSTWKTLKESMALLKTEKVELYVSATEYPMNPKALTLGELYGEYNSSQEWMDGVLSSMMRTVCSDTSIEQKWILFDGPVDALWIENMNSVMDDNKVLTLINSERITMPEQVSLLFEVEDLAAASPATVSRCGIVYNDYKDFGWKLYFKSWLTKFEYQPYKINIEKNFDKYVTAVLEFKQLNCVETVPLPELSGIVTLCTLLECFTFSDLALKTPTGLKPDEYDHLIKLWFLFCVVWSICAVVNEDGRKKIDTFFREKEVVFPISDTVYHYYVDMKTAQFYHWDNFLRDSSWIYKTELPFFKIIVPTIDTVRYNYLVEAFLSKKRPVLLVGPVGTGKTLTVQKALEGLDKNKFLNLTINMSAQTTVHNVQENIEGRLEKRTKDTYVPLSNKTLVTFLDDMNMPEKEVYGAQAPLELIRQWIDYEFWFDRQTRLLKYVKNMLLIAAMGPPGSGRSTISNRLLSCFSVINLTFPEEAQISNIYMSMLSQHLKSFVENIRNLRNGLTNMTINLYKNVVANLLPTPAKMHYLFNLRDISKVFQGLLRSSTDCQTTDNSMLRLWCNEVFRVFNDKLIEEKDREWFLEQINVQLGKHYDMTYRSLCSSEQGLIFCDFLNKNSHYEEVTDEKYLREFIDEAIKDYNLSFGVIPMDLVLFRDAIDHICRIVRVISQPRGYIMLVGIGGSGRSSLSKVANWLCDYKMFTIEINKTYAIGDFREDLKRLYFQTGVRDQPTSFLFNDTQIVNEMFLEIINNILSTGEVPQLYKEEEFDEIKEQLSNAAKKEGIPETTDEIYLFFLDRVRGNLHVILCLSPIGVKFRTQLRQYPSLVNCTTIDWFLDWPKEALLEVAFNSLSTIEVLETITGAPRIFNVDSISLSEVELKMSIANLFATIHHSVGEYSRLMILELKRYTYVTPTNYLELVTGYKDTLRTKRIELANKANKLRNGLFKIDDTSKKVAGMTVDLEKATKIVQAYTMECDEFLAVILKQTSIADQQKTEVDEKNITIKEEEIVCQELYRLAMIDLEKALPALEEAMEALNALNKKDLAEVKSFSKPPHRVKLVLEAVMILKQSEPSWTEAKRQLGDPNFLTQLKDFDKDHVTPKVLKKINAFTSNPEFEPDKVGAQSIAAKSLAQWVIAIEKYAIIYKIVAPKKESADAALSDLKQKETELLTAQQKLSEIQKLLLKLKTDFDKKMEEKEQLVKKADTLKRNLDRAASLIEGLSDEKIRWTETVKQLDIYFDYLPGDCLLSIAFVSYMGPFLFKYRDILLKLWINSVKDMKIPYNPAYDNKDFLSDPATIRNWNIHGLPNDDLSTENGIIISRSSRWPLIIDPQCQALKWIKSMEAENDLKTIDFCLPNFMNILEMALENGNPTLLQIASEHLDPSVMPVLSKSIIEKGNQLYIKMGDNMLPYNDNFRFFITTKLRNPYYPPEIFTRTTVVNFAIKEEGLEDQLLDVVIRMEKPELKILKDNLIINIDKGKKTLVELEDELLRLLNEIEGSLLENDELFHTLASSKITSVTVNEQLETSFSTQIDIDVAREGYRSCAKRASILFFVLNELNQIDPMYQFSLDAYMNLFENSIRKSEKSERLFERLNHLNSYHTYAVYKNTCRGLFEVHKLLFSFQIIISLLMADDLIPTYEMEFLLKGGIVVNKVEQAENPCPSWLSSTNWDNISELNKLPGFLGVEKSFEQFSREWKQWYMSSNPESLNLIRNWNDNTNSFQKMLFVRSLRLDRLSFAITNFIASKLGTRFIEPPVMDVKSALEDSSCKTPLIFLLSPGVDPTNTLVALATSSKVTYESLSLGQGQSLVATQLIKQGQESGKWIFLANCHLSLSWMPQLDKIVDVMQDGKSHPDFRLWLSSNPNPDFPIALLQSAIKMTTEPPKGLKANMKRLYQNLTDEQFEKCNSQEKYKKLIFSLCFFHSILIERKKFQNLGWNVIYSFSDSDFEVSENLLSIYLDEYEETPWKALKYLIAGICYGGHVTDNMDRRLLDTYIAQYFNEDAINIPHFKLSSLSSYYIPRDGDLQMYRSYIDTLPIVDSPEIFGQHGNAEMASLMGENRLICDALMILQGQSSTVAEENIEGKVLDLSTKILKKLPDLIDYATTAKNIKRNPLDIVLLQEVQRYNSLLSDIKISLVGLMKGIKGLAIMSSDLEKIFQCINEGRVPGQWLKTYPSLLSLGPWTEDLIERINHFKTWANKTHPPVLFWLGAYTYPITFLTAVLQIHSRSSNIAIDLLNWEFIPIQPEKESLPPKEGAYVRNLYLEGADWNFKKSCLCESVPLKFISNLPVIHFKPIENARISKNFYQCPIYYYPLRCGEGRESFIIMMYLDSGTESPEYWIKRATAVLLSLSD</sequence>
<dbReference type="PANTHER" id="PTHR22878">
    <property type="entry name" value="DYNEIN HEAVY CHAIN 6, AXONEMAL-LIKE-RELATED"/>
    <property type="match status" value="1"/>
</dbReference>
<comment type="subcellular location">
    <subcellularLocation>
        <location evidence="1">Cytoplasm</location>
        <location evidence="1">Cytoskeleton</location>
        <location evidence="1">Flagellum axoneme</location>
    </subcellularLocation>
</comment>
<dbReference type="Pfam" id="PF17857">
    <property type="entry name" value="AAA_lid_1"/>
    <property type="match status" value="1"/>
</dbReference>
<evidence type="ECO:0000256" key="2">
    <source>
        <dbReference type="ARBA" id="ARBA00008887"/>
    </source>
</evidence>
<dbReference type="GO" id="GO:0005874">
    <property type="term" value="C:microtubule"/>
    <property type="evidence" value="ECO:0007669"/>
    <property type="project" value="UniProtKB-KW"/>
</dbReference>
<dbReference type="GO" id="GO:0008017">
    <property type="term" value="F:microtubule binding"/>
    <property type="evidence" value="ECO:0007669"/>
    <property type="project" value="UniProtKB-ARBA"/>
</dbReference>
<dbReference type="Gene3D" id="1.10.8.1220">
    <property type="match status" value="1"/>
</dbReference>
<evidence type="ECO:0000256" key="8">
    <source>
        <dbReference type="ARBA" id="ARBA00022846"/>
    </source>
</evidence>
<evidence type="ECO:0000256" key="1">
    <source>
        <dbReference type="ARBA" id="ARBA00004611"/>
    </source>
</evidence>
<dbReference type="InterPro" id="IPR041228">
    <property type="entry name" value="Dynein_C"/>
</dbReference>
<evidence type="ECO:0000256" key="13">
    <source>
        <dbReference type="ARBA" id="ARBA00023212"/>
    </source>
</evidence>
<evidence type="ECO:0000256" key="12">
    <source>
        <dbReference type="ARBA" id="ARBA00023175"/>
    </source>
</evidence>
<evidence type="ECO:0000256" key="4">
    <source>
        <dbReference type="ARBA" id="ARBA00022701"/>
    </source>
</evidence>
<comment type="function">
    <text evidence="15">Force generating protein of eukaryotic cilia and flagella. Produces force towards the minus ends of microtubules. Dynein has ATPase activity; the force-producing power stroke is thought to occur on release of ADP. Required for assembly of the I1 inner arm complex and its targeting to the appropriate axoneme location. Also required for phototaxis.</text>
</comment>
<evidence type="ECO:0000256" key="7">
    <source>
        <dbReference type="ARBA" id="ARBA00022840"/>
    </source>
</evidence>
<dbReference type="OrthoDB" id="447173at2759"/>
<keyword evidence="14" id="KW-0966">Cell projection</keyword>
<feature type="domain" description="AAA+ ATPase" evidence="19">
    <location>
        <begin position="2135"/>
        <end position="2284"/>
    </location>
</feature>
<reference evidence="20 21" key="1">
    <citation type="submission" date="2019-08" db="EMBL/GenBank/DDBJ databases">
        <title>Whole genome of Aphis craccivora.</title>
        <authorList>
            <person name="Voronova N.V."/>
            <person name="Shulinski R.S."/>
            <person name="Bandarenka Y.V."/>
            <person name="Zhorov D.G."/>
            <person name="Warner D."/>
        </authorList>
    </citation>
    <scope>NUCLEOTIDE SEQUENCE [LARGE SCALE GENOMIC DNA]</scope>
    <source>
        <strain evidence="20">180601</strain>
        <tissue evidence="20">Whole Body</tissue>
    </source>
</reference>
<dbReference type="InterPro" id="IPR013594">
    <property type="entry name" value="Dynein_heavy_tail"/>
</dbReference>
<dbReference type="Gene3D" id="1.20.1270.280">
    <property type="match status" value="1"/>
</dbReference>
<dbReference type="Pfam" id="PF12780">
    <property type="entry name" value="AAA_8"/>
    <property type="match status" value="1"/>
</dbReference>
<dbReference type="Pfam" id="PF12774">
    <property type="entry name" value="AAA_6"/>
    <property type="match status" value="1"/>
</dbReference>
<dbReference type="Pfam" id="PF08393">
    <property type="entry name" value="DHC_N2"/>
    <property type="match status" value="1"/>
</dbReference>
<dbReference type="InterPro" id="IPR042228">
    <property type="entry name" value="Dynein_linker_3"/>
</dbReference>
<dbReference type="GO" id="GO:0005524">
    <property type="term" value="F:ATP binding"/>
    <property type="evidence" value="ECO:0007669"/>
    <property type="project" value="UniProtKB-KW"/>
</dbReference>
<dbReference type="Gene3D" id="1.10.8.720">
    <property type="entry name" value="Region D6 of dynein motor"/>
    <property type="match status" value="1"/>
</dbReference>
<dbReference type="Pfam" id="PF12781">
    <property type="entry name" value="AAA_9"/>
    <property type="match status" value="1"/>
</dbReference>
<dbReference type="Proteomes" id="UP000478052">
    <property type="component" value="Unassembled WGS sequence"/>
</dbReference>
<dbReference type="Gene3D" id="1.20.58.1120">
    <property type="match status" value="1"/>
</dbReference>
<protein>
    <recommendedName>
        <fullName evidence="17">Dynein-1, subspecies f</fullName>
    </recommendedName>
</protein>
<dbReference type="FunFam" id="1.10.287.2620:FF:000002">
    <property type="entry name" value="Dynein heavy chain 2, axonemal"/>
    <property type="match status" value="1"/>
</dbReference>
<dbReference type="Gene3D" id="1.20.920.30">
    <property type="match status" value="1"/>
</dbReference>
<dbReference type="SUPFAM" id="SSF52540">
    <property type="entry name" value="P-loop containing nucleoside triphosphate hydrolases"/>
    <property type="match status" value="4"/>
</dbReference>
<evidence type="ECO:0000259" key="19">
    <source>
        <dbReference type="SMART" id="SM00382"/>
    </source>
</evidence>
<keyword evidence="4" id="KW-0493">Microtubule</keyword>
<dbReference type="FunFam" id="1.20.920.20:FF:000001">
    <property type="entry name" value="dynein heavy chain 2, axonemal"/>
    <property type="match status" value="1"/>
</dbReference>
<dbReference type="Pfam" id="PF08385">
    <property type="entry name" value="DHC_N1"/>
    <property type="match status" value="2"/>
</dbReference>
<comment type="caution">
    <text evidence="20">The sequence shown here is derived from an EMBL/GenBank/DDBJ whole genome shotgun (WGS) entry which is preliminary data.</text>
</comment>